<keyword evidence="2" id="KW-0812">Transmembrane</keyword>
<name>A0ABW9S0W0_9BACT</name>
<protein>
    <submittedName>
        <fullName evidence="3">Tetratricopeptide repeat protein</fullName>
    </submittedName>
</protein>
<feature type="repeat" description="TPR" evidence="1">
    <location>
        <begin position="194"/>
        <end position="227"/>
    </location>
</feature>
<sequence length="461" mass="52969">MKFALSTTAIFILLLAACSEKESIVPFDSSDDLKILENTYQEYTKHYSEPDIAYNLLESIKVQAEQQENDEYLAKYYIGYGYLKKMDNHLDEAVTAFFNALDLYQQVGDSLFQAKVLNNIGDIYRTAYLSKEAFECFSAAEDIYIKLGREDKLPGLYENMGLLFIDSAAYEIAENYFDKGIAFSQENEAIDKLSTLHLLYGKLYFKQAKFKEARESYNKSFDLLADKNSLKAAFVYGNIGETYLYEGKIETAESWFNKSLTLKQSIDNVDLRPTLNYLGQVELQRENFKKALSYFDEVVDLSKEDIINDELDVALENIQTVYESSPGMRTDEGFKRSLYYFGVARESKKVLAELQSRLNTLYAQYSVKKGYNEYVYENNLRNEKEGKLQSVVAAVILALSCLILLAAIIIYRKNLKVTAQNLKATEEDLRITTKDYQLSKTQIERIKQTLIESGYPPYRNA</sequence>
<proteinExistence type="predicted"/>
<reference evidence="3 4" key="1">
    <citation type="submission" date="2019-02" db="EMBL/GenBank/DDBJ databases">
        <authorList>
            <person name="Goldberg S.R."/>
            <person name="Haltli B.A."/>
            <person name="Correa H."/>
            <person name="Russell K.G."/>
        </authorList>
    </citation>
    <scope>NUCLEOTIDE SEQUENCE [LARGE SCALE GENOMIC DNA]</scope>
    <source>
        <strain evidence="3 4">JCM 16186</strain>
    </source>
</reference>
<dbReference type="Gene3D" id="1.25.40.10">
    <property type="entry name" value="Tetratricopeptide repeat domain"/>
    <property type="match status" value="2"/>
</dbReference>
<dbReference type="RefSeq" id="WP_155177271.1">
    <property type="nucleotide sequence ID" value="NZ_BAAAFL010000010.1"/>
</dbReference>
<evidence type="ECO:0000256" key="1">
    <source>
        <dbReference type="PROSITE-ProRule" id="PRU00339"/>
    </source>
</evidence>
<keyword evidence="2" id="KW-0472">Membrane</keyword>
<dbReference type="PROSITE" id="PS51257">
    <property type="entry name" value="PROKAR_LIPOPROTEIN"/>
    <property type="match status" value="1"/>
</dbReference>
<dbReference type="PROSITE" id="PS50005">
    <property type="entry name" value="TPR"/>
    <property type="match status" value="3"/>
</dbReference>
<dbReference type="InterPro" id="IPR011990">
    <property type="entry name" value="TPR-like_helical_dom_sf"/>
</dbReference>
<feature type="transmembrane region" description="Helical" evidence="2">
    <location>
        <begin position="391"/>
        <end position="411"/>
    </location>
</feature>
<dbReference type="SMART" id="SM00028">
    <property type="entry name" value="TPR"/>
    <property type="match status" value="6"/>
</dbReference>
<evidence type="ECO:0000256" key="2">
    <source>
        <dbReference type="SAM" id="Phobius"/>
    </source>
</evidence>
<keyword evidence="2" id="KW-1133">Transmembrane helix</keyword>
<dbReference type="EMBL" id="SMLW01000678">
    <property type="protein sequence ID" value="MTI29105.1"/>
    <property type="molecule type" value="Genomic_DNA"/>
</dbReference>
<evidence type="ECO:0000313" key="4">
    <source>
        <dbReference type="Proteomes" id="UP000798808"/>
    </source>
</evidence>
<feature type="repeat" description="TPR" evidence="1">
    <location>
        <begin position="233"/>
        <end position="266"/>
    </location>
</feature>
<dbReference type="PANTHER" id="PTHR10098">
    <property type="entry name" value="RAPSYN-RELATED"/>
    <property type="match status" value="1"/>
</dbReference>
<accession>A0ABW9S0W0</accession>
<comment type="caution">
    <text evidence="3">The sequence shown here is derived from an EMBL/GenBank/DDBJ whole genome shotgun (WGS) entry which is preliminary data.</text>
</comment>
<keyword evidence="1" id="KW-0802">TPR repeat</keyword>
<organism evidence="3 4">
    <name type="scientific">Fulvivirga kasyanovii</name>
    <dbReference type="NCBI Taxonomy" id="396812"/>
    <lineage>
        <taxon>Bacteria</taxon>
        <taxon>Pseudomonadati</taxon>
        <taxon>Bacteroidota</taxon>
        <taxon>Cytophagia</taxon>
        <taxon>Cytophagales</taxon>
        <taxon>Fulvivirgaceae</taxon>
        <taxon>Fulvivirga</taxon>
    </lineage>
</organism>
<keyword evidence="4" id="KW-1185">Reference proteome</keyword>
<evidence type="ECO:0000313" key="3">
    <source>
        <dbReference type="EMBL" id="MTI29105.1"/>
    </source>
</evidence>
<dbReference type="SUPFAM" id="SSF48452">
    <property type="entry name" value="TPR-like"/>
    <property type="match status" value="1"/>
</dbReference>
<feature type="repeat" description="TPR" evidence="1">
    <location>
        <begin position="272"/>
        <end position="305"/>
    </location>
</feature>
<gene>
    <name evidence="3" type="ORF">E1163_29360</name>
</gene>
<dbReference type="InterPro" id="IPR019734">
    <property type="entry name" value="TPR_rpt"/>
</dbReference>
<dbReference type="Pfam" id="PF13424">
    <property type="entry name" value="TPR_12"/>
    <property type="match status" value="1"/>
</dbReference>
<dbReference type="Proteomes" id="UP000798808">
    <property type="component" value="Unassembled WGS sequence"/>
</dbReference>